<reference evidence="1" key="2">
    <citation type="submission" date="2020-11" db="EMBL/GenBank/DDBJ databases">
        <authorList>
            <person name="McCartney M.A."/>
            <person name="Auch B."/>
            <person name="Kono T."/>
            <person name="Mallez S."/>
            <person name="Becker A."/>
            <person name="Gohl D.M."/>
            <person name="Silverstein K.A.T."/>
            <person name="Koren S."/>
            <person name="Bechman K.B."/>
            <person name="Herman A."/>
            <person name="Abrahante J.E."/>
            <person name="Garbe J."/>
        </authorList>
    </citation>
    <scope>NUCLEOTIDE SEQUENCE</scope>
    <source>
        <strain evidence="1">Duluth1</strain>
        <tissue evidence="1">Whole animal</tissue>
    </source>
</reference>
<accession>A0A9D4ELF4</accession>
<gene>
    <name evidence="1" type="ORF">DPMN_159675</name>
</gene>
<evidence type="ECO:0000313" key="2">
    <source>
        <dbReference type="Proteomes" id="UP000828390"/>
    </source>
</evidence>
<sequence>MRIDTQTKKWLNKYFLAEQYIRMSKKIEQRGKNFIMENSSRWKRKEEENL</sequence>
<proteinExistence type="predicted"/>
<organism evidence="1 2">
    <name type="scientific">Dreissena polymorpha</name>
    <name type="common">Zebra mussel</name>
    <name type="synonym">Mytilus polymorpha</name>
    <dbReference type="NCBI Taxonomy" id="45954"/>
    <lineage>
        <taxon>Eukaryota</taxon>
        <taxon>Metazoa</taxon>
        <taxon>Spiralia</taxon>
        <taxon>Lophotrochozoa</taxon>
        <taxon>Mollusca</taxon>
        <taxon>Bivalvia</taxon>
        <taxon>Autobranchia</taxon>
        <taxon>Heteroconchia</taxon>
        <taxon>Euheterodonta</taxon>
        <taxon>Imparidentia</taxon>
        <taxon>Neoheterodontei</taxon>
        <taxon>Myida</taxon>
        <taxon>Dreissenoidea</taxon>
        <taxon>Dreissenidae</taxon>
        <taxon>Dreissena</taxon>
    </lineage>
</organism>
<name>A0A9D4ELF4_DREPO</name>
<dbReference type="EMBL" id="JAIWYP010000008">
    <property type="protein sequence ID" value="KAH3781771.1"/>
    <property type="molecule type" value="Genomic_DNA"/>
</dbReference>
<dbReference type="Proteomes" id="UP000828390">
    <property type="component" value="Unassembled WGS sequence"/>
</dbReference>
<protein>
    <submittedName>
        <fullName evidence="1">Uncharacterized protein</fullName>
    </submittedName>
</protein>
<dbReference type="AlphaFoldDB" id="A0A9D4ELF4"/>
<evidence type="ECO:0000313" key="1">
    <source>
        <dbReference type="EMBL" id="KAH3781771.1"/>
    </source>
</evidence>
<reference evidence="1" key="1">
    <citation type="journal article" date="2019" name="bioRxiv">
        <title>The Genome of the Zebra Mussel, Dreissena polymorpha: A Resource for Invasive Species Research.</title>
        <authorList>
            <person name="McCartney M.A."/>
            <person name="Auch B."/>
            <person name="Kono T."/>
            <person name="Mallez S."/>
            <person name="Zhang Y."/>
            <person name="Obille A."/>
            <person name="Becker A."/>
            <person name="Abrahante J.E."/>
            <person name="Garbe J."/>
            <person name="Badalamenti J.P."/>
            <person name="Herman A."/>
            <person name="Mangelson H."/>
            <person name="Liachko I."/>
            <person name="Sullivan S."/>
            <person name="Sone E.D."/>
            <person name="Koren S."/>
            <person name="Silverstein K.A.T."/>
            <person name="Beckman K.B."/>
            <person name="Gohl D.M."/>
        </authorList>
    </citation>
    <scope>NUCLEOTIDE SEQUENCE</scope>
    <source>
        <strain evidence="1">Duluth1</strain>
        <tissue evidence="1">Whole animal</tissue>
    </source>
</reference>
<keyword evidence="2" id="KW-1185">Reference proteome</keyword>
<comment type="caution">
    <text evidence="1">The sequence shown here is derived from an EMBL/GenBank/DDBJ whole genome shotgun (WGS) entry which is preliminary data.</text>
</comment>